<accession>A0AAN6ZU34</accession>
<dbReference type="GO" id="GO:0008017">
    <property type="term" value="F:microtubule binding"/>
    <property type="evidence" value="ECO:0007669"/>
    <property type="project" value="TreeGrafter"/>
</dbReference>
<evidence type="ECO:0000256" key="1">
    <source>
        <dbReference type="ARBA" id="ARBA00022741"/>
    </source>
</evidence>
<dbReference type="InterPro" id="IPR027417">
    <property type="entry name" value="P-loop_NTPase"/>
</dbReference>
<dbReference type="PROSITE" id="PS51388">
    <property type="entry name" value="GED"/>
    <property type="match status" value="1"/>
</dbReference>
<dbReference type="GO" id="GO:0005525">
    <property type="term" value="F:GTP binding"/>
    <property type="evidence" value="ECO:0007669"/>
    <property type="project" value="InterPro"/>
</dbReference>
<dbReference type="InterPro" id="IPR022812">
    <property type="entry name" value="Dynamin"/>
</dbReference>
<dbReference type="AlphaFoldDB" id="A0AAN6ZU34"/>
<reference evidence="4" key="1">
    <citation type="journal article" date="2023" name="Mol. Phylogenet. Evol.">
        <title>Genome-scale phylogeny and comparative genomics of the fungal order Sordariales.</title>
        <authorList>
            <person name="Hensen N."/>
            <person name="Bonometti L."/>
            <person name="Westerberg I."/>
            <person name="Brannstrom I.O."/>
            <person name="Guillou S."/>
            <person name="Cros-Aarteil S."/>
            <person name="Calhoun S."/>
            <person name="Haridas S."/>
            <person name="Kuo A."/>
            <person name="Mondo S."/>
            <person name="Pangilinan J."/>
            <person name="Riley R."/>
            <person name="LaButti K."/>
            <person name="Andreopoulos B."/>
            <person name="Lipzen A."/>
            <person name="Chen C."/>
            <person name="Yan M."/>
            <person name="Daum C."/>
            <person name="Ng V."/>
            <person name="Clum A."/>
            <person name="Steindorff A."/>
            <person name="Ohm R.A."/>
            <person name="Martin F."/>
            <person name="Silar P."/>
            <person name="Natvig D.O."/>
            <person name="Lalanne C."/>
            <person name="Gautier V."/>
            <person name="Ament-Velasquez S.L."/>
            <person name="Kruys A."/>
            <person name="Hutchinson M.I."/>
            <person name="Powell A.J."/>
            <person name="Barry K."/>
            <person name="Miller A.N."/>
            <person name="Grigoriev I.V."/>
            <person name="Debuchy R."/>
            <person name="Gladieux P."/>
            <person name="Hiltunen Thoren M."/>
            <person name="Johannesson H."/>
        </authorList>
    </citation>
    <scope>NUCLEOTIDE SEQUENCE</scope>
    <source>
        <strain evidence="4">CBS 538.74</strain>
    </source>
</reference>
<dbReference type="GO" id="GO:0016559">
    <property type="term" value="P:peroxisome fission"/>
    <property type="evidence" value="ECO:0007669"/>
    <property type="project" value="TreeGrafter"/>
</dbReference>
<organism evidence="4 5">
    <name type="scientific">Chaetomidium leptoderma</name>
    <dbReference type="NCBI Taxonomy" id="669021"/>
    <lineage>
        <taxon>Eukaryota</taxon>
        <taxon>Fungi</taxon>
        <taxon>Dikarya</taxon>
        <taxon>Ascomycota</taxon>
        <taxon>Pezizomycotina</taxon>
        <taxon>Sordariomycetes</taxon>
        <taxon>Sordariomycetidae</taxon>
        <taxon>Sordariales</taxon>
        <taxon>Chaetomiaceae</taxon>
        <taxon>Chaetomidium</taxon>
    </lineage>
</organism>
<dbReference type="GO" id="GO:0048312">
    <property type="term" value="P:intracellular distribution of mitochondria"/>
    <property type="evidence" value="ECO:0007669"/>
    <property type="project" value="TreeGrafter"/>
</dbReference>
<dbReference type="PANTHER" id="PTHR11566:SF215">
    <property type="entry name" value="DYNAMIN GTPASE"/>
    <property type="match status" value="1"/>
</dbReference>
<evidence type="ECO:0000259" key="3">
    <source>
        <dbReference type="PROSITE" id="PS51388"/>
    </source>
</evidence>
<dbReference type="Pfam" id="PF01031">
    <property type="entry name" value="Dynamin_M"/>
    <property type="match status" value="1"/>
</dbReference>
<sequence length="650" mass="72760">MALVKDEDNLAALMGSPALLDKFDRLRDLNISNLVSLPQLVLVVVGDQSSGKSSVLESLTRFPFPRAPGLCTRYVTQITCRRVDQVSATISVIPGAGASAAHKEKLQAFHAETTNIRRESFARTFQEASAAMGIRGAEDGKCGGDKSLDTFSDDILKIEITGPTQFPLTVIDVPGIFLTATPGSTTENDIALVRAMVERATRMIEPFDIATQEILKLATDADPTGMRTMGVLTKPDLATERATQQVIIDLVEGKRHDLKLGYCVVKNRSADDDHSSLQERDDAEKVFFKSEPWSRLEGSGRTGISSLRERLSSLIQSITRTEFPRVRDERSYLAEVAKKFQDIVADALDAKYTRHQLFEDSEIKLITHIIESNEAFAAGFAIRGHKEHFQQEHNGSRSAKDGKPDSSLFPELNDILLDYNYICPKPKDNILGCIKEVYRSSRGPELSTERLVRSHTSVAIVRVHSFILKALIEACPDKRARNELWDIILLERLQRAYQKAIDHANFLLDVEYNGTSITLNHYFFDGLDQTRSNRYQGRIKSTATAASKRRNGRLSSNVDHVCRDVHDILRSYYSVSRKRFVDLVCQYVVYHFLLDSEGSPLRLFDTKLVLGLSDERLEAIAGEDAATVMERERLGLEVKRLKAAIQILRG</sequence>
<gene>
    <name evidence="4" type="ORF">C8A00DRAFT_46271</name>
</gene>
<dbReference type="GO" id="GO:0005874">
    <property type="term" value="C:microtubule"/>
    <property type="evidence" value="ECO:0007669"/>
    <property type="project" value="TreeGrafter"/>
</dbReference>
<name>A0AAN6ZU34_9PEZI</name>
<proteinExistence type="predicted"/>
<dbReference type="Proteomes" id="UP001302745">
    <property type="component" value="Unassembled WGS sequence"/>
</dbReference>
<dbReference type="Pfam" id="PF02212">
    <property type="entry name" value="GED"/>
    <property type="match status" value="1"/>
</dbReference>
<comment type="caution">
    <text evidence="4">The sequence shown here is derived from an EMBL/GenBank/DDBJ whole genome shotgun (WGS) entry which is preliminary data.</text>
</comment>
<evidence type="ECO:0000313" key="4">
    <source>
        <dbReference type="EMBL" id="KAK4150293.1"/>
    </source>
</evidence>
<keyword evidence="1" id="KW-0547">Nucleotide-binding</keyword>
<dbReference type="GO" id="GO:0000266">
    <property type="term" value="P:mitochondrial fission"/>
    <property type="evidence" value="ECO:0007669"/>
    <property type="project" value="TreeGrafter"/>
</dbReference>
<dbReference type="GO" id="GO:0006897">
    <property type="term" value="P:endocytosis"/>
    <property type="evidence" value="ECO:0007669"/>
    <property type="project" value="TreeGrafter"/>
</dbReference>
<dbReference type="GO" id="GO:0016020">
    <property type="term" value="C:membrane"/>
    <property type="evidence" value="ECO:0007669"/>
    <property type="project" value="TreeGrafter"/>
</dbReference>
<keyword evidence="2" id="KW-0342">GTP-binding</keyword>
<dbReference type="SMART" id="SM00053">
    <property type="entry name" value="DYNc"/>
    <property type="match status" value="1"/>
</dbReference>
<keyword evidence="5" id="KW-1185">Reference proteome</keyword>
<dbReference type="InterPro" id="IPR045063">
    <property type="entry name" value="Dynamin_N"/>
</dbReference>
<dbReference type="Gene3D" id="3.40.50.300">
    <property type="entry name" value="P-loop containing nucleotide triphosphate hydrolases"/>
    <property type="match status" value="1"/>
</dbReference>
<dbReference type="SUPFAM" id="SSF52540">
    <property type="entry name" value="P-loop containing nucleoside triphosphate hydrolases"/>
    <property type="match status" value="1"/>
</dbReference>
<dbReference type="CDD" id="cd08771">
    <property type="entry name" value="DLP_1"/>
    <property type="match status" value="1"/>
</dbReference>
<dbReference type="InterPro" id="IPR001401">
    <property type="entry name" value="Dynamin_GTPase"/>
</dbReference>
<dbReference type="GO" id="GO:0003924">
    <property type="term" value="F:GTPase activity"/>
    <property type="evidence" value="ECO:0007669"/>
    <property type="project" value="InterPro"/>
</dbReference>
<dbReference type="PRINTS" id="PR00195">
    <property type="entry name" value="DYNAMIN"/>
</dbReference>
<dbReference type="InterPro" id="IPR000375">
    <property type="entry name" value="Dynamin_stalk"/>
</dbReference>
<dbReference type="PANTHER" id="PTHR11566">
    <property type="entry name" value="DYNAMIN"/>
    <property type="match status" value="1"/>
</dbReference>
<dbReference type="InterPro" id="IPR003130">
    <property type="entry name" value="GED"/>
</dbReference>
<dbReference type="InterPro" id="IPR020850">
    <property type="entry name" value="GED_dom"/>
</dbReference>
<evidence type="ECO:0000256" key="2">
    <source>
        <dbReference type="ARBA" id="ARBA00023134"/>
    </source>
</evidence>
<reference evidence="4" key="2">
    <citation type="submission" date="2023-05" db="EMBL/GenBank/DDBJ databases">
        <authorList>
            <consortium name="Lawrence Berkeley National Laboratory"/>
            <person name="Steindorff A."/>
            <person name="Hensen N."/>
            <person name="Bonometti L."/>
            <person name="Westerberg I."/>
            <person name="Brannstrom I.O."/>
            <person name="Guillou S."/>
            <person name="Cros-Aarteil S."/>
            <person name="Calhoun S."/>
            <person name="Haridas S."/>
            <person name="Kuo A."/>
            <person name="Mondo S."/>
            <person name="Pangilinan J."/>
            <person name="Riley R."/>
            <person name="Labutti K."/>
            <person name="Andreopoulos B."/>
            <person name="Lipzen A."/>
            <person name="Chen C."/>
            <person name="Yanf M."/>
            <person name="Daum C."/>
            <person name="Ng V."/>
            <person name="Clum A."/>
            <person name="Ohm R."/>
            <person name="Martin F."/>
            <person name="Silar P."/>
            <person name="Natvig D."/>
            <person name="Lalanne C."/>
            <person name="Gautier V."/>
            <person name="Ament-Velasquez S.L."/>
            <person name="Kruys A."/>
            <person name="Hutchinson M.I."/>
            <person name="Powell A.J."/>
            <person name="Barry K."/>
            <person name="Miller A.N."/>
            <person name="Grigoriev I.V."/>
            <person name="Debuchy R."/>
            <person name="Gladieux P."/>
            <person name="Thoren M.H."/>
            <person name="Johannesson H."/>
        </authorList>
    </citation>
    <scope>NUCLEOTIDE SEQUENCE</scope>
    <source>
        <strain evidence="4">CBS 538.74</strain>
    </source>
</reference>
<dbReference type="Pfam" id="PF00350">
    <property type="entry name" value="Dynamin_N"/>
    <property type="match status" value="1"/>
</dbReference>
<feature type="domain" description="GED" evidence="3">
    <location>
        <begin position="562"/>
        <end position="650"/>
    </location>
</feature>
<dbReference type="EMBL" id="MU857082">
    <property type="protein sequence ID" value="KAK4150293.1"/>
    <property type="molecule type" value="Genomic_DNA"/>
</dbReference>
<protein>
    <submittedName>
        <fullName evidence="4">Interferon-induced GTP-binding protein Mx1</fullName>
    </submittedName>
</protein>
<dbReference type="GO" id="GO:0005739">
    <property type="term" value="C:mitochondrion"/>
    <property type="evidence" value="ECO:0007669"/>
    <property type="project" value="TreeGrafter"/>
</dbReference>
<evidence type="ECO:0000313" key="5">
    <source>
        <dbReference type="Proteomes" id="UP001302745"/>
    </source>
</evidence>